<dbReference type="Pfam" id="PF11799">
    <property type="entry name" value="IMS_C"/>
    <property type="match status" value="1"/>
</dbReference>
<keyword evidence="12 15" id="KW-0238">DNA-binding</keyword>
<evidence type="ECO:0000256" key="3">
    <source>
        <dbReference type="ARBA" id="ARBA00022457"/>
    </source>
</evidence>
<dbReference type="GO" id="GO:0009432">
    <property type="term" value="P:SOS response"/>
    <property type="evidence" value="ECO:0007669"/>
    <property type="project" value="TreeGrafter"/>
</dbReference>
<comment type="subunit">
    <text evidence="15">Monomer.</text>
</comment>
<keyword evidence="5 15" id="KW-0808">Transferase</keyword>
<dbReference type="GO" id="GO:0042276">
    <property type="term" value="P:error-prone translesion synthesis"/>
    <property type="evidence" value="ECO:0007669"/>
    <property type="project" value="TreeGrafter"/>
</dbReference>
<comment type="catalytic activity">
    <reaction evidence="14 15">
        <text>DNA(n) + a 2'-deoxyribonucleoside 5'-triphosphate = DNA(n+1) + diphosphate</text>
        <dbReference type="Rhea" id="RHEA:22508"/>
        <dbReference type="Rhea" id="RHEA-COMP:17339"/>
        <dbReference type="Rhea" id="RHEA-COMP:17340"/>
        <dbReference type="ChEBI" id="CHEBI:33019"/>
        <dbReference type="ChEBI" id="CHEBI:61560"/>
        <dbReference type="ChEBI" id="CHEBI:173112"/>
        <dbReference type="EC" id="2.7.7.7"/>
    </reaction>
</comment>
<dbReference type="InterPro" id="IPR053848">
    <property type="entry name" value="IMS_HHH_1"/>
</dbReference>
<sequence length="365" mass="41561">MVRKIIHVDMDCFYAQVEMRDRPELKNVPLAIGGAPGTRSVLCTSNYIARKFGVKSAMPTDYAVRLCPNLVILPPNFRKYKKASEIIQNIFLKYSHKVETVSLDEAYIDVSDHISATDIGRMIKEDILKATGLTASVGIAPNKFLAKIASDWKKPNGFFVIKPHEVQSFIKELPVKLIPGVGKKGHQHLESLGIKTCEDLRRFPPEVLALSFGKFSLDLFYYAQGIDDREVCTDWERKSLSVENTFLKDMTNPEEMKLYLEELLSEMKGRVERHLEDEPHKKIKKIFVKVKYSDFKQSTSEETLIPFEFEENHFDKLANIESYYRLLNVSLAKKSSPVRLLGVGVRFLTGEEADPIQLSLLPLCA</sequence>
<dbReference type="HAMAP" id="MF_01113">
    <property type="entry name" value="DNApol_IV"/>
    <property type="match status" value="1"/>
</dbReference>
<feature type="binding site" evidence="15">
    <location>
        <position position="9"/>
    </location>
    <ligand>
        <name>Mg(2+)</name>
        <dbReference type="ChEBI" id="CHEBI:18420"/>
    </ligand>
</feature>
<organism evidence="16 17">
    <name type="scientific">Bacteriovorax stolpii</name>
    <name type="common">Bdellovibrio stolpii</name>
    <dbReference type="NCBI Taxonomy" id="960"/>
    <lineage>
        <taxon>Bacteria</taxon>
        <taxon>Pseudomonadati</taxon>
        <taxon>Bdellovibrionota</taxon>
        <taxon>Bacteriovoracia</taxon>
        <taxon>Bacteriovoracales</taxon>
        <taxon>Bacteriovoracaceae</taxon>
        <taxon>Bacteriovorax</taxon>
    </lineage>
</organism>
<keyword evidence="11 15" id="KW-0239">DNA-directed DNA polymerase</keyword>
<evidence type="ECO:0000256" key="7">
    <source>
        <dbReference type="ARBA" id="ARBA00022705"/>
    </source>
</evidence>
<feature type="active site" evidence="15">
    <location>
        <position position="105"/>
    </location>
</feature>
<dbReference type="PANTHER" id="PTHR11076">
    <property type="entry name" value="DNA REPAIR POLYMERASE UMUC / TRANSFERASE FAMILY MEMBER"/>
    <property type="match status" value="1"/>
</dbReference>
<evidence type="ECO:0000256" key="6">
    <source>
        <dbReference type="ARBA" id="ARBA00022695"/>
    </source>
</evidence>
<protein>
    <recommendedName>
        <fullName evidence="15">DNA polymerase IV</fullName>
        <shortName evidence="15">Pol IV</shortName>
        <ecNumber evidence="15">2.7.7.7</ecNumber>
    </recommendedName>
</protein>
<dbReference type="Gene3D" id="3.40.1170.60">
    <property type="match status" value="1"/>
</dbReference>
<dbReference type="InterPro" id="IPR036775">
    <property type="entry name" value="DNA_pol_Y-fam_lit_finger_sf"/>
</dbReference>
<dbReference type="Gene3D" id="1.10.150.20">
    <property type="entry name" value="5' to 3' exonuclease, C-terminal subdomain"/>
    <property type="match status" value="1"/>
</dbReference>
<evidence type="ECO:0000256" key="1">
    <source>
        <dbReference type="ARBA" id="ARBA00004496"/>
    </source>
</evidence>
<dbReference type="GO" id="GO:0006261">
    <property type="term" value="P:DNA-templated DNA replication"/>
    <property type="evidence" value="ECO:0007669"/>
    <property type="project" value="UniProtKB-UniRule"/>
</dbReference>
<evidence type="ECO:0000256" key="9">
    <source>
        <dbReference type="ARBA" id="ARBA00022763"/>
    </source>
</evidence>
<evidence type="ECO:0000256" key="12">
    <source>
        <dbReference type="ARBA" id="ARBA00023125"/>
    </source>
</evidence>
<dbReference type="RefSeq" id="WP_102243779.1">
    <property type="nucleotide sequence ID" value="NZ_CP025704.1"/>
</dbReference>
<dbReference type="Gene3D" id="3.30.1490.100">
    <property type="entry name" value="DNA polymerase, Y-family, little finger domain"/>
    <property type="match status" value="1"/>
</dbReference>
<comment type="subcellular location">
    <subcellularLocation>
        <location evidence="1 15">Cytoplasm</location>
    </subcellularLocation>
</comment>
<comment type="function">
    <text evidence="15">Poorly processive, error-prone DNA polymerase involved in untargeted mutagenesis. Copies undamaged DNA at stalled replication forks, which arise in vivo from mismatched or misaligned primer ends. These misaligned primers can be extended by PolIV. Exhibits no 3'-5' exonuclease (proofreading) activity. May be involved in translesional synthesis, in conjunction with the beta clamp from PolIII.</text>
</comment>
<evidence type="ECO:0000256" key="11">
    <source>
        <dbReference type="ARBA" id="ARBA00022932"/>
    </source>
</evidence>
<dbReference type="PROSITE" id="PS50173">
    <property type="entry name" value="UMUC"/>
    <property type="match status" value="1"/>
</dbReference>
<dbReference type="EC" id="2.7.7.7" evidence="15"/>
<feature type="binding site" evidence="15">
    <location>
        <position position="104"/>
    </location>
    <ligand>
        <name>Mg(2+)</name>
        <dbReference type="ChEBI" id="CHEBI:18420"/>
    </ligand>
</feature>
<name>A0A2K9NSL1_BACTC</name>
<evidence type="ECO:0000256" key="10">
    <source>
        <dbReference type="ARBA" id="ARBA00022842"/>
    </source>
</evidence>
<accession>A0A2K9NSL1</accession>
<keyword evidence="8 15" id="KW-0479">Metal-binding</keyword>
<dbReference type="NCBIfam" id="NF002677">
    <property type="entry name" value="PRK02406.1"/>
    <property type="match status" value="1"/>
</dbReference>
<dbReference type="InterPro" id="IPR050116">
    <property type="entry name" value="DNA_polymerase-Y"/>
</dbReference>
<evidence type="ECO:0000313" key="17">
    <source>
        <dbReference type="Proteomes" id="UP000235584"/>
    </source>
</evidence>
<feature type="site" description="Substrate discrimination" evidence="15">
    <location>
        <position position="14"/>
    </location>
</feature>
<dbReference type="SUPFAM" id="SSF56672">
    <property type="entry name" value="DNA/RNA polymerases"/>
    <property type="match status" value="1"/>
</dbReference>
<dbReference type="GO" id="GO:0005829">
    <property type="term" value="C:cytosol"/>
    <property type="evidence" value="ECO:0007669"/>
    <property type="project" value="TreeGrafter"/>
</dbReference>
<evidence type="ECO:0000256" key="4">
    <source>
        <dbReference type="ARBA" id="ARBA00022490"/>
    </source>
</evidence>
<dbReference type="GO" id="GO:0003887">
    <property type="term" value="F:DNA-directed DNA polymerase activity"/>
    <property type="evidence" value="ECO:0007669"/>
    <property type="project" value="UniProtKB-UniRule"/>
</dbReference>
<dbReference type="Gene3D" id="3.30.70.270">
    <property type="match status" value="1"/>
</dbReference>
<dbReference type="EMBL" id="CP025704">
    <property type="protein sequence ID" value="AUN98488.1"/>
    <property type="molecule type" value="Genomic_DNA"/>
</dbReference>
<dbReference type="SUPFAM" id="SSF100879">
    <property type="entry name" value="Lesion bypass DNA polymerase (Y-family), little finger domain"/>
    <property type="match status" value="1"/>
</dbReference>
<dbReference type="KEGG" id="bsto:C0V70_10295"/>
<dbReference type="InterPro" id="IPR043128">
    <property type="entry name" value="Rev_trsase/Diguanyl_cyclase"/>
</dbReference>
<comment type="similarity">
    <text evidence="2 15">Belongs to the DNA polymerase type-Y family.</text>
</comment>
<reference evidence="16 17" key="1">
    <citation type="submission" date="2018-01" db="EMBL/GenBank/DDBJ databases">
        <title>Complete genome sequence of Bacteriovorax stolpii DSM12778.</title>
        <authorList>
            <person name="Tang B."/>
            <person name="Chang J."/>
        </authorList>
    </citation>
    <scope>NUCLEOTIDE SEQUENCE [LARGE SCALE GENOMIC DNA]</scope>
    <source>
        <strain evidence="16 17">DSM 12778</strain>
    </source>
</reference>
<keyword evidence="7 15" id="KW-0235">DNA replication</keyword>
<keyword evidence="9 15" id="KW-0227">DNA damage</keyword>
<evidence type="ECO:0000256" key="15">
    <source>
        <dbReference type="HAMAP-Rule" id="MF_01113"/>
    </source>
</evidence>
<keyword evidence="6 15" id="KW-0548">Nucleotidyltransferase</keyword>
<evidence type="ECO:0000256" key="5">
    <source>
        <dbReference type="ARBA" id="ARBA00022679"/>
    </source>
</evidence>
<dbReference type="InterPro" id="IPR001126">
    <property type="entry name" value="UmuC"/>
</dbReference>
<dbReference type="InterPro" id="IPR017961">
    <property type="entry name" value="DNA_pol_Y-fam_little_finger"/>
</dbReference>
<dbReference type="Pfam" id="PF00817">
    <property type="entry name" value="IMS"/>
    <property type="match status" value="1"/>
</dbReference>
<dbReference type="GO" id="GO:0003684">
    <property type="term" value="F:damaged DNA binding"/>
    <property type="evidence" value="ECO:0007669"/>
    <property type="project" value="InterPro"/>
</dbReference>
<evidence type="ECO:0000256" key="13">
    <source>
        <dbReference type="ARBA" id="ARBA00023204"/>
    </source>
</evidence>
<dbReference type="InterPro" id="IPR022880">
    <property type="entry name" value="DNApol_IV"/>
</dbReference>
<keyword evidence="3 15" id="KW-0515">Mutator protein</keyword>
<keyword evidence="10 15" id="KW-0460">Magnesium</keyword>
<keyword evidence="13 15" id="KW-0234">DNA repair</keyword>
<dbReference type="PANTHER" id="PTHR11076:SF33">
    <property type="entry name" value="DNA POLYMERASE KAPPA"/>
    <property type="match status" value="1"/>
</dbReference>
<comment type="cofactor">
    <cofactor evidence="15">
        <name>Mg(2+)</name>
        <dbReference type="ChEBI" id="CHEBI:18420"/>
    </cofactor>
    <text evidence="15">Binds 2 magnesium ions per subunit.</text>
</comment>
<proteinExistence type="inferred from homology"/>
<evidence type="ECO:0000256" key="8">
    <source>
        <dbReference type="ARBA" id="ARBA00022723"/>
    </source>
</evidence>
<evidence type="ECO:0000256" key="14">
    <source>
        <dbReference type="ARBA" id="ARBA00049244"/>
    </source>
</evidence>
<dbReference type="CDD" id="cd03586">
    <property type="entry name" value="PolY_Pol_IV_kappa"/>
    <property type="match status" value="1"/>
</dbReference>
<keyword evidence="4 15" id="KW-0963">Cytoplasm</keyword>
<dbReference type="AlphaFoldDB" id="A0A2K9NSL1"/>
<keyword evidence="17" id="KW-1185">Reference proteome</keyword>
<dbReference type="Proteomes" id="UP000235584">
    <property type="component" value="Chromosome"/>
</dbReference>
<dbReference type="Pfam" id="PF21999">
    <property type="entry name" value="IMS_HHH_1"/>
    <property type="match status" value="1"/>
</dbReference>
<dbReference type="GO" id="GO:0000287">
    <property type="term" value="F:magnesium ion binding"/>
    <property type="evidence" value="ECO:0007669"/>
    <property type="project" value="UniProtKB-UniRule"/>
</dbReference>
<dbReference type="GO" id="GO:0006281">
    <property type="term" value="P:DNA repair"/>
    <property type="evidence" value="ECO:0007669"/>
    <property type="project" value="UniProtKB-UniRule"/>
</dbReference>
<gene>
    <name evidence="15" type="primary">dinB</name>
    <name evidence="16" type="ORF">C0V70_10295</name>
</gene>
<dbReference type="InterPro" id="IPR043502">
    <property type="entry name" value="DNA/RNA_pol_sf"/>
</dbReference>
<evidence type="ECO:0000256" key="2">
    <source>
        <dbReference type="ARBA" id="ARBA00010945"/>
    </source>
</evidence>
<evidence type="ECO:0000313" key="16">
    <source>
        <dbReference type="EMBL" id="AUN98488.1"/>
    </source>
</evidence>